<dbReference type="RefSeq" id="WP_070742631.1">
    <property type="nucleotide sequence ID" value="NZ_MDZA01000111.1"/>
</dbReference>
<evidence type="ECO:0000256" key="1">
    <source>
        <dbReference type="SAM" id="MobiDB-lite"/>
    </source>
</evidence>
<proteinExistence type="predicted"/>
<evidence type="ECO:0000313" key="2">
    <source>
        <dbReference type="EMBL" id="OGX90827.1"/>
    </source>
</evidence>
<feature type="region of interest" description="Disordered" evidence="1">
    <location>
        <begin position="86"/>
        <end position="109"/>
    </location>
</feature>
<comment type="caution">
    <text evidence="2">The sequence shown here is derived from an EMBL/GenBank/DDBJ whole genome shotgun (WGS) entry which is preliminary data.</text>
</comment>
<sequence>MTKRPPQPYLLLLPLLVVLLFGNCGRNVYDAVGPGATPAQITQLKKLSQETNAAYNAALKRPVGQPGPTPAQVIDSAKAARRRLLTPAQNQHYDRSQSPLPFRYPRRPPKGYVIDTLKSF</sequence>
<protein>
    <submittedName>
        <fullName evidence="2">Uncharacterized protein</fullName>
    </submittedName>
</protein>
<gene>
    <name evidence="2" type="ORF">BEN49_00615</name>
</gene>
<organism evidence="2 3">
    <name type="scientific">Hymenobacter coccineus</name>
    <dbReference type="NCBI Taxonomy" id="1908235"/>
    <lineage>
        <taxon>Bacteria</taxon>
        <taxon>Pseudomonadati</taxon>
        <taxon>Bacteroidota</taxon>
        <taxon>Cytophagia</taxon>
        <taxon>Cytophagales</taxon>
        <taxon>Hymenobacteraceae</taxon>
        <taxon>Hymenobacter</taxon>
    </lineage>
</organism>
<reference evidence="2 3" key="1">
    <citation type="submission" date="2016-08" db="EMBL/GenBank/DDBJ databases">
        <title>Hymenobacter coccineus sp. nov., Hymenobacter lapidarius sp. nov. and Hymenobacter glacialis sp. nov., isolated from Antarctic soil.</title>
        <authorList>
            <person name="Sedlacek I."/>
            <person name="Kralova S."/>
            <person name="Kyrova K."/>
            <person name="Maslanova I."/>
            <person name="Stankova E."/>
            <person name="Vrbovska V."/>
            <person name="Nemec M."/>
            <person name="Bartak M."/>
            <person name="Svec P."/>
            <person name="Busse H.-J."/>
            <person name="Pantucek R."/>
        </authorList>
    </citation>
    <scope>NUCLEOTIDE SEQUENCE [LARGE SCALE GENOMIC DNA]</scope>
    <source>
        <strain evidence="2 3">CCM 8649</strain>
    </source>
</reference>
<accession>A0A1G1TIZ5</accession>
<keyword evidence="3" id="KW-1185">Reference proteome</keyword>
<dbReference type="AlphaFoldDB" id="A0A1G1TIZ5"/>
<dbReference type="Proteomes" id="UP000177506">
    <property type="component" value="Unassembled WGS sequence"/>
</dbReference>
<feature type="compositionally biased region" description="Polar residues" evidence="1">
    <location>
        <begin position="87"/>
        <end position="99"/>
    </location>
</feature>
<dbReference type="EMBL" id="MDZA01000111">
    <property type="protein sequence ID" value="OGX90827.1"/>
    <property type="molecule type" value="Genomic_DNA"/>
</dbReference>
<name>A0A1G1TIZ5_9BACT</name>
<evidence type="ECO:0000313" key="3">
    <source>
        <dbReference type="Proteomes" id="UP000177506"/>
    </source>
</evidence>